<feature type="transmembrane region" description="Helical" evidence="1">
    <location>
        <begin position="24"/>
        <end position="44"/>
    </location>
</feature>
<name>A0ABP6DV50_9ACTN</name>
<keyword evidence="1" id="KW-1133">Transmembrane helix</keyword>
<reference evidence="3" key="1">
    <citation type="journal article" date="2019" name="Int. J. Syst. Evol. Microbiol.">
        <title>The Global Catalogue of Microorganisms (GCM) 10K type strain sequencing project: providing services to taxonomists for standard genome sequencing and annotation.</title>
        <authorList>
            <consortium name="The Broad Institute Genomics Platform"/>
            <consortium name="The Broad Institute Genome Sequencing Center for Infectious Disease"/>
            <person name="Wu L."/>
            <person name="Ma J."/>
        </authorList>
    </citation>
    <scope>NUCLEOTIDE SEQUENCE [LARGE SCALE GENOMIC DNA]</scope>
    <source>
        <strain evidence="3">JCM 4524</strain>
    </source>
</reference>
<organism evidence="2 3">
    <name type="scientific">Streptomyces vastus</name>
    <dbReference type="NCBI Taxonomy" id="285451"/>
    <lineage>
        <taxon>Bacteria</taxon>
        <taxon>Bacillati</taxon>
        <taxon>Actinomycetota</taxon>
        <taxon>Actinomycetes</taxon>
        <taxon>Kitasatosporales</taxon>
        <taxon>Streptomycetaceae</taxon>
        <taxon>Streptomyces</taxon>
    </lineage>
</organism>
<keyword evidence="1" id="KW-0472">Membrane</keyword>
<dbReference type="Proteomes" id="UP001500151">
    <property type="component" value="Unassembled WGS sequence"/>
</dbReference>
<dbReference type="Pfam" id="PF10825">
    <property type="entry name" value="DUF2752"/>
    <property type="match status" value="1"/>
</dbReference>
<feature type="transmembrane region" description="Helical" evidence="1">
    <location>
        <begin position="120"/>
        <end position="135"/>
    </location>
</feature>
<protein>
    <recommendedName>
        <fullName evidence="4">DUF2752 domain-containing protein</fullName>
    </recommendedName>
</protein>
<gene>
    <name evidence="2" type="ORF">GCM10010307_60250</name>
</gene>
<dbReference type="EMBL" id="BAAASJ010000097">
    <property type="protein sequence ID" value="GAA2650806.1"/>
    <property type="molecule type" value="Genomic_DNA"/>
</dbReference>
<keyword evidence="3" id="KW-1185">Reference proteome</keyword>
<sequence>MLSEDGRRRLPCRTVWEDRDRHRWAGPLAAAGLLAGAAMAVLGLPPLDLHGPLHYAGVMGPLCGGTRGVHEAALGHFGEAWRYNPLSVVLVAGALVALVREAVGRLAGRWLNLRVIRRRPVVVAGLVLGLALTARQQAQADLLRTGPEADTPTGLLLYAAALPLVALALGLVMVTRLRARRRPGG</sequence>
<accession>A0ABP6DV50</accession>
<proteinExistence type="predicted"/>
<feature type="transmembrane region" description="Helical" evidence="1">
    <location>
        <begin position="155"/>
        <end position="174"/>
    </location>
</feature>
<evidence type="ECO:0008006" key="4">
    <source>
        <dbReference type="Google" id="ProtNLM"/>
    </source>
</evidence>
<keyword evidence="1" id="KW-0812">Transmembrane</keyword>
<evidence type="ECO:0000313" key="3">
    <source>
        <dbReference type="Proteomes" id="UP001500151"/>
    </source>
</evidence>
<evidence type="ECO:0000256" key="1">
    <source>
        <dbReference type="SAM" id="Phobius"/>
    </source>
</evidence>
<dbReference type="RefSeq" id="WP_344394168.1">
    <property type="nucleotide sequence ID" value="NZ_BAAASJ010000097.1"/>
</dbReference>
<feature type="transmembrane region" description="Helical" evidence="1">
    <location>
        <begin position="80"/>
        <end position="99"/>
    </location>
</feature>
<comment type="caution">
    <text evidence="2">The sequence shown here is derived from an EMBL/GenBank/DDBJ whole genome shotgun (WGS) entry which is preliminary data.</text>
</comment>
<dbReference type="InterPro" id="IPR021215">
    <property type="entry name" value="DUF2752"/>
</dbReference>
<evidence type="ECO:0000313" key="2">
    <source>
        <dbReference type="EMBL" id="GAA2650806.1"/>
    </source>
</evidence>